<reference evidence="1" key="1">
    <citation type="submission" date="2017-05" db="UniProtKB">
        <authorList>
            <consortium name="EnsemblMetazoa"/>
        </authorList>
    </citation>
    <scope>IDENTIFICATION</scope>
</reference>
<evidence type="ECO:0000313" key="1">
    <source>
        <dbReference type="EnsemblMetazoa" id="Aqu2.1.33825_001"/>
    </source>
</evidence>
<name>A0A1X7V0R0_AMPQE</name>
<dbReference type="EnsemblMetazoa" id="Aqu2.1.33825_001">
    <property type="protein sequence ID" value="Aqu2.1.33825_001"/>
    <property type="gene ID" value="Aqu2.1.33825"/>
</dbReference>
<dbReference type="InParanoid" id="A0A1X7V0R0"/>
<dbReference type="PANTHER" id="PTHR37162:SF1">
    <property type="entry name" value="BED-TYPE DOMAIN-CONTAINING PROTEIN"/>
    <property type="match status" value="1"/>
</dbReference>
<evidence type="ECO:0008006" key="2">
    <source>
        <dbReference type="Google" id="ProtNLM"/>
    </source>
</evidence>
<dbReference type="OrthoDB" id="10023262at2759"/>
<dbReference type="AlphaFoldDB" id="A0A1X7V0R0"/>
<dbReference type="PANTHER" id="PTHR37162">
    <property type="entry name" value="HAT FAMILY DIMERISATION DOMAINCONTAINING PROTEIN-RELATED"/>
    <property type="match status" value="1"/>
</dbReference>
<proteinExistence type="predicted"/>
<organism evidence="1">
    <name type="scientific">Amphimedon queenslandica</name>
    <name type="common">Sponge</name>
    <dbReference type="NCBI Taxonomy" id="400682"/>
    <lineage>
        <taxon>Eukaryota</taxon>
        <taxon>Metazoa</taxon>
        <taxon>Porifera</taxon>
        <taxon>Demospongiae</taxon>
        <taxon>Heteroscleromorpha</taxon>
        <taxon>Haplosclerida</taxon>
        <taxon>Niphatidae</taxon>
        <taxon>Amphimedon</taxon>
    </lineage>
</organism>
<sequence length="178" mass="20333">MLYLENIGINYRKHYTKGNSQSSDESTDTSSTKQLAIVVQFFCDENHKVKSKVFKLLEVSYGDETTPTTTILPAFHETDIPLYDLIGYASDITNVMFGQHHSVVSSLKKKIPQLFTMNSFCHTSHLCASYSCKRLPRAIEILIPDIYSQFSHSAKRIAEYEHCQHFTQTEPHKLLKPA</sequence>
<accession>A0A1X7V0R0</accession>
<protein>
    <recommendedName>
        <fullName evidence="2">DUF4371 domain-containing protein</fullName>
    </recommendedName>
</protein>